<name>A0A843U5Y4_COLES</name>
<gene>
    <name evidence="1" type="ORF">Taro_011318</name>
</gene>
<dbReference type="EMBL" id="NMUH01000422">
    <property type="protein sequence ID" value="MQL78885.1"/>
    <property type="molecule type" value="Genomic_DNA"/>
</dbReference>
<sequence length="158" mass="17913">MGFRFDLLLVDSKWTVCTDLKETRWEEDGLGVLVFLLPSRQELLNTTPTSCETHPQRIPLRLRLRAQTGRTFDLQCLRLRQSHLLGEPSICSVFASGIATSSVNLRSAASSPPAEPPPRNIVKQEHGEESLYHSIISGMQFSRVLKQMEVDNTIHYHE</sequence>
<protein>
    <submittedName>
        <fullName evidence="1">Uncharacterized protein</fullName>
    </submittedName>
</protein>
<organism evidence="1 2">
    <name type="scientific">Colocasia esculenta</name>
    <name type="common">Wild taro</name>
    <name type="synonym">Arum esculentum</name>
    <dbReference type="NCBI Taxonomy" id="4460"/>
    <lineage>
        <taxon>Eukaryota</taxon>
        <taxon>Viridiplantae</taxon>
        <taxon>Streptophyta</taxon>
        <taxon>Embryophyta</taxon>
        <taxon>Tracheophyta</taxon>
        <taxon>Spermatophyta</taxon>
        <taxon>Magnoliopsida</taxon>
        <taxon>Liliopsida</taxon>
        <taxon>Araceae</taxon>
        <taxon>Aroideae</taxon>
        <taxon>Colocasieae</taxon>
        <taxon>Colocasia</taxon>
    </lineage>
</organism>
<evidence type="ECO:0000313" key="1">
    <source>
        <dbReference type="EMBL" id="MQL78885.1"/>
    </source>
</evidence>
<keyword evidence="2" id="KW-1185">Reference proteome</keyword>
<proteinExistence type="predicted"/>
<dbReference type="Proteomes" id="UP000652761">
    <property type="component" value="Unassembled WGS sequence"/>
</dbReference>
<evidence type="ECO:0000313" key="2">
    <source>
        <dbReference type="Proteomes" id="UP000652761"/>
    </source>
</evidence>
<reference evidence="1" key="1">
    <citation type="submission" date="2017-07" db="EMBL/GenBank/DDBJ databases">
        <title>Taro Niue Genome Assembly and Annotation.</title>
        <authorList>
            <person name="Atibalentja N."/>
            <person name="Keating K."/>
            <person name="Fields C.J."/>
        </authorList>
    </citation>
    <scope>NUCLEOTIDE SEQUENCE</scope>
    <source>
        <strain evidence="1">Niue_2</strain>
        <tissue evidence="1">Leaf</tissue>
    </source>
</reference>
<dbReference type="AlphaFoldDB" id="A0A843U5Y4"/>
<comment type="caution">
    <text evidence="1">The sequence shown here is derived from an EMBL/GenBank/DDBJ whole genome shotgun (WGS) entry which is preliminary data.</text>
</comment>
<accession>A0A843U5Y4</accession>